<evidence type="ECO:0000256" key="2">
    <source>
        <dbReference type="SAM" id="Phobius"/>
    </source>
</evidence>
<dbReference type="SUPFAM" id="SSF81383">
    <property type="entry name" value="F-box domain"/>
    <property type="match status" value="1"/>
</dbReference>
<keyword evidence="2" id="KW-0812">Transmembrane</keyword>
<feature type="transmembrane region" description="Helical" evidence="2">
    <location>
        <begin position="606"/>
        <end position="628"/>
    </location>
</feature>
<keyword evidence="1" id="KW-0175">Coiled coil</keyword>
<proteinExistence type="predicted"/>
<organism evidence="4 5">
    <name type="scientific">Anaeramoeba flamelloides</name>
    <dbReference type="NCBI Taxonomy" id="1746091"/>
    <lineage>
        <taxon>Eukaryota</taxon>
        <taxon>Metamonada</taxon>
        <taxon>Anaeramoebidae</taxon>
        <taxon>Anaeramoeba</taxon>
    </lineage>
</organism>
<sequence>MELLDLNDEFLLTILNYLDYGSLLHLSGTTKELHYLIQNDSFWKMRFFSHFSHVTPTVEYCARDRKSYLESLRFDQKDQLGDLLEPSLWQQLFYLYSTKTKNLENFFDFKKKALLEHPKDVQRYVSILQRIVSKVRYHFCNFILKPLIISESNRNFSDLLKGLNLRIDEEFDPLFVQIGWVSSIIIQIGFTKKNRDLQILLIENNSILYKYIIKNEELFSNNGFVDLDKEFEEEKKSKIQFQQYFTLDPHSLSNNEKNEKEKEIKEDKKLKKEIEIQKEISKKTKIEIEIEKEKEKEKEKEMEEEEIIEFKKFEFQELSNSKIQTQIKIEDMIIKKLLVAIKLIFKKKELFTFISFNRYYTNKASIRYDKIEHRNFPWLKTHQWTENYFFKNERKAMHHRFDERMKIISGIELSKLGLSFQQLKEFNLFELEKEVIKFLDTTKPILFDQRCIDLAIENNQRYYRKIKDKRKQLKKNWKKKKINHFKIKITRYHSKQTKLGNDFNLQMALEKMEKMIQKEPFPIFFGNKNWKQKSYSKNLKIAYLRIVKRYISSLLLPILLKWWPWPSDTLIFGNDPLDMMNDLFFQSPKINFFHGDISICHSNFKIWPLFLVNMALKLIPLISSLVTLQIKNNFYKKCKIINSFSKIKKIDMEKQLLQIKKKILKYNIDEEYIDELINLNINSNDEDEDEDDDNDDDNNN</sequence>
<dbReference type="Proteomes" id="UP001146793">
    <property type="component" value="Unassembled WGS sequence"/>
</dbReference>
<dbReference type="AlphaFoldDB" id="A0AAV7YPP1"/>
<evidence type="ECO:0000259" key="3">
    <source>
        <dbReference type="PROSITE" id="PS50181"/>
    </source>
</evidence>
<name>A0AAV7YPP1_9EUKA</name>
<dbReference type="Pfam" id="PF00646">
    <property type="entry name" value="F-box"/>
    <property type="match status" value="1"/>
</dbReference>
<evidence type="ECO:0000256" key="1">
    <source>
        <dbReference type="SAM" id="Coils"/>
    </source>
</evidence>
<protein>
    <submittedName>
        <fullName evidence="4">F-box only protein</fullName>
    </submittedName>
</protein>
<dbReference type="InterPro" id="IPR036047">
    <property type="entry name" value="F-box-like_dom_sf"/>
</dbReference>
<evidence type="ECO:0000313" key="4">
    <source>
        <dbReference type="EMBL" id="KAJ3431459.1"/>
    </source>
</evidence>
<keyword evidence="2" id="KW-1133">Transmembrane helix</keyword>
<reference evidence="4" key="1">
    <citation type="submission" date="2022-08" db="EMBL/GenBank/DDBJ databases">
        <title>Novel sulphate-reducing endosymbionts in the free-living metamonad Anaeramoeba.</title>
        <authorList>
            <person name="Jerlstrom-Hultqvist J."/>
            <person name="Cepicka I."/>
            <person name="Gallot-Lavallee L."/>
            <person name="Salas-Leiva D."/>
            <person name="Curtis B.A."/>
            <person name="Zahonova K."/>
            <person name="Pipaliya S."/>
            <person name="Dacks J."/>
            <person name="Roger A.J."/>
        </authorList>
    </citation>
    <scope>NUCLEOTIDE SEQUENCE</scope>
    <source>
        <strain evidence="4">Busselton2</strain>
    </source>
</reference>
<dbReference type="InterPro" id="IPR001810">
    <property type="entry name" value="F-box_dom"/>
</dbReference>
<feature type="coiled-coil region" evidence="1">
    <location>
        <begin position="253"/>
        <end position="308"/>
    </location>
</feature>
<evidence type="ECO:0000313" key="5">
    <source>
        <dbReference type="Proteomes" id="UP001146793"/>
    </source>
</evidence>
<dbReference type="Gene3D" id="1.20.1280.50">
    <property type="match status" value="1"/>
</dbReference>
<dbReference type="PROSITE" id="PS50181">
    <property type="entry name" value="FBOX"/>
    <property type="match status" value="1"/>
</dbReference>
<accession>A0AAV7YPP1</accession>
<feature type="domain" description="F-box" evidence="3">
    <location>
        <begin position="1"/>
        <end position="46"/>
    </location>
</feature>
<comment type="caution">
    <text evidence="4">The sequence shown here is derived from an EMBL/GenBank/DDBJ whole genome shotgun (WGS) entry which is preliminary data.</text>
</comment>
<keyword evidence="2" id="KW-0472">Membrane</keyword>
<gene>
    <name evidence="4" type="ORF">M0812_03141</name>
</gene>
<dbReference type="EMBL" id="JANTQA010000048">
    <property type="protein sequence ID" value="KAJ3431459.1"/>
    <property type="molecule type" value="Genomic_DNA"/>
</dbReference>